<keyword evidence="1" id="KW-0732">Signal</keyword>
<dbReference type="Proteomes" id="UP000184518">
    <property type="component" value="Unassembled WGS sequence"/>
</dbReference>
<protein>
    <submittedName>
        <fullName evidence="3">Por secretion system C-terminal sorting domain-containing protein</fullName>
    </submittedName>
</protein>
<accession>A0A1M5BQ29</accession>
<feature type="domain" description="Secretion system C-terminal sorting" evidence="2">
    <location>
        <begin position="379"/>
        <end position="445"/>
    </location>
</feature>
<sequence length="447" mass="49381">MEKLYIFVFTILGIIINAQTLNLYWKSVEPTRPPGFTYSPLYALGKNDLIWMSFSDGAVPFNVSTGRSFSVSTNGGDTWSTKGYFPFNLVSPNENNMTFRGFNALSKDSALLLWSVDNVYAKVFKTKDGGVTWQKTGEFDTYPHSIHFFDESNGVVVCREDTSKKFKVYRTTNGGDSWQQVNPAGIPSTIGYETAILTWTHFSGSKNSFWVGTTSGRIFITKDKGVTWSFVNTPYPAGAAYGSSADSLGAIAVDDENSDLGYILGLKTGMLHRTTDGGATWAPLGPTETGTSDYSIVKVPNSNFLIATGQKTRYSTNKGETWTDIDNIAKFGPNSTGANCTFTTLSSSFGFFFKLMGLTGKTPAEDDVTVETPDEEFAIYPIPTGNYLYIRSKILIDHYTIWDSAGRLIQQGKTNDNSIDVAWFSKGTYHIEILHNGRTIVKKFIKK</sequence>
<dbReference type="SUPFAM" id="SSF110296">
    <property type="entry name" value="Oligoxyloglucan reducing end-specific cellobiohydrolase"/>
    <property type="match status" value="2"/>
</dbReference>
<dbReference type="InterPro" id="IPR015943">
    <property type="entry name" value="WD40/YVTN_repeat-like_dom_sf"/>
</dbReference>
<evidence type="ECO:0000259" key="2">
    <source>
        <dbReference type="Pfam" id="PF18962"/>
    </source>
</evidence>
<dbReference type="Pfam" id="PF18962">
    <property type="entry name" value="Por_Secre_tail"/>
    <property type="match status" value="1"/>
</dbReference>
<gene>
    <name evidence="3" type="ORF">SAMN05443633_104256</name>
</gene>
<dbReference type="Gene3D" id="2.130.10.10">
    <property type="entry name" value="YVTN repeat-like/Quinoprotein amine dehydrogenase"/>
    <property type="match status" value="2"/>
</dbReference>
<dbReference type="STRING" id="1416778.SAMN05443633_104256"/>
<keyword evidence="4" id="KW-1185">Reference proteome</keyword>
<dbReference type="NCBIfam" id="TIGR04183">
    <property type="entry name" value="Por_Secre_tail"/>
    <property type="match status" value="1"/>
</dbReference>
<organism evidence="3 4">
    <name type="scientific">Chryseobacterium arachidis</name>
    <dbReference type="NCBI Taxonomy" id="1416778"/>
    <lineage>
        <taxon>Bacteria</taxon>
        <taxon>Pseudomonadati</taxon>
        <taxon>Bacteroidota</taxon>
        <taxon>Flavobacteriia</taxon>
        <taxon>Flavobacteriales</taxon>
        <taxon>Weeksellaceae</taxon>
        <taxon>Chryseobacterium group</taxon>
        <taxon>Chryseobacterium</taxon>
    </lineage>
</organism>
<evidence type="ECO:0000313" key="4">
    <source>
        <dbReference type="Proteomes" id="UP000184518"/>
    </source>
</evidence>
<evidence type="ECO:0000313" key="3">
    <source>
        <dbReference type="EMBL" id="SHF44648.1"/>
    </source>
</evidence>
<dbReference type="RefSeq" id="WP_178362447.1">
    <property type="nucleotide sequence ID" value="NZ_FQUT01000004.1"/>
</dbReference>
<dbReference type="EMBL" id="FQUT01000004">
    <property type="protein sequence ID" value="SHF44648.1"/>
    <property type="molecule type" value="Genomic_DNA"/>
</dbReference>
<reference evidence="4" key="1">
    <citation type="submission" date="2016-11" db="EMBL/GenBank/DDBJ databases">
        <authorList>
            <person name="Varghese N."/>
            <person name="Submissions S."/>
        </authorList>
    </citation>
    <scope>NUCLEOTIDE SEQUENCE [LARGE SCALE GENOMIC DNA]</scope>
    <source>
        <strain evidence="4">DSM 27619</strain>
    </source>
</reference>
<dbReference type="InterPro" id="IPR026444">
    <property type="entry name" value="Secre_tail"/>
</dbReference>
<dbReference type="CDD" id="cd15482">
    <property type="entry name" value="Sialidase_non-viral"/>
    <property type="match status" value="1"/>
</dbReference>
<dbReference type="PANTHER" id="PTHR47199:SF2">
    <property type="entry name" value="PHOTOSYSTEM II STABILITY_ASSEMBLY FACTOR HCF136, CHLOROPLASTIC"/>
    <property type="match status" value="1"/>
</dbReference>
<name>A0A1M5BQ29_9FLAO</name>
<proteinExistence type="predicted"/>
<dbReference type="PANTHER" id="PTHR47199">
    <property type="entry name" value="PHOTOSYSTEM II STABILITY/ASSEMBLY FACTOR HCF136, CHLOROPLASTIC"/>
    <property type="match status" value="1"/>
</dbReference>
<dbReference type="AlphaFoldDB" id="A0A1M5BQ29"/>
<evidence type="ECO:0000256" key="1">
    <source>
        <dbReference type="ARBA" id="ARBA00022729"/>
    </source>
</evidence>